<keyword evidence="3" id="KW-1185">Reference proteome</keyword>
<dbReference type="Proteomes" id="UP001500908">
    <property type="component" value="Unassembled WGS sequence"/>
</dbReference>
<dbReference type="InterPro" id="IPR029058">
    <property type="entry name" value="AB_hydrolase_fold"/>
</dbReference>
<evidence type="ECO:0000259" key="1">
    <source>
        <dbReference type="Pfam" id="PF00156"/>
    </source>
</evidence>
<feature type="domain" description="Phosphoribosyltransferase" evidence="1">
    <location>
        <begin position="17"/>
        <end position="192"/>
    </location>
</feature>
<evidence type="ECO:0000313" key="3">
    <source>
        <dbReference type="Proteomes" id="UP001500908"/>
    </source>
</evidence>
<dbReference type="Gene3D" id="3.30.1310.20">
    <property type="entry name" value="PRTase-like"/>
    <property type="match status" value="1"/>
</dbReference>
<dbReference type="SUPFAM" id="SSF53271">
    <property type="entry name" value="PRTase-like"/>
    <property type="match status" value="1"/>
</dbReference>
<comment type="caution">
    <text evidence="2">The sequence shown here is derived from an EMBL/GenBank/DDBJ whole genome shotgun (WGS) entry which is preliminary data.</text>
</comment>
<protein>
    <submittedName>
        <fullName evidence="2">Phosphoribosyltransferase family protein</fullName>
    </submittedName>
</protein>
<dbReference type="RefSeq" id="WP_344967064.1">
    <property type="nucleotide sequence ID" value="NZ_BAABDD010000002.1"/>
</dbReference>
<dbReference type="InterPro" id="IPR000836">
    <property type="entry name" value="PRTase_dom"/>
</dbReference>
<name>A0ABP7F0D0_9ACTN</name>
<dbReference type="Gene3D" id="3.40.50.2020">
    <property type="match status" value="1"/>
</dbReference>
<dbReference type="SUPFAM" id="SSF53474">
    <property type="entry name" value="alpha/beta-Hydrolases"/>
    <property type="match status" value="1"/>
</dbReference>
<dbReference type="GO" id="GO:0016757">
    <property type="term" value="F:glycosyltransferase activity"/>
    <property type="evidence" value="ECO:0007669"/>
    <property type="project" value="UniProtKB-KW"/>
</dbReference>
<gene>
    <name evidence="2" type="ORF">GCM10022402_06430</name>
</gene>
<proteinExistence type="predicted"/>
<keyword evidence="2" id="KW-0808">Transferase</keyword>
<accession>A0ABP7F0D0</accession>
<keyword evidence="2" id="KW-0328">Glycosyltransferase</keyword>
<reference evidence="3" key="1">
    <citation type="journal article" date="2019" name="Int. J. Syst. Evol. Microbiol.">
        <title>The Global Catalogue of Microorganisms (GCM) 10K type strain sequencing project: providing services to taxonomists for standard genome sequencing and annotation.</title>
        <authorList>
            <consortium name="The Broad Institute Genomics Platform"/>
            <consortium name="The Broad Institute Genome Sequencing Center for Infectious Disease"/>
            <person name="Wu L."/>
            <person name="Ma J."/>
        </authorList>
    </citation>
    <scope>NUCLEOTIDE SEQUENCE [LARGE SCALE GENOMIC DNA]</scope>
    <source>
        <strain evidence="3">JCM 17137</strain>
    </source>
</reference>
<organism evidence="2 3">
    <name type="scientific">Salinactinospora qingdaonensis</name>
    <dbReference type="NCBI Taxonomy" id="702744"/>
    <lineage>
        <taxon>Bacteria</taxon>
        <taxon>Bacillati</taxon>
        <taxon>Actinomycetota</taxon>
        <taxon>Actinomycetes</taxon>
        <taxon>Streptosporangiales</taxon>
        <taxon>Nocardiopsidaceae</taxon>
        <taxon>Salinactinospora</taxon>
    </lineage>
</organism>
<dbReference type="Pfam" id="PF00156">
    <property type="entry name" value="Pribosyltran"/>
    <property type="match status" value="1"/>
</dbReference>
<dbReference type="EMBL" id="BAABDD010000002">
    <property type="protein sequence ID" value="GAA3728474.1"/>
    <property type="molecule type" value="Genomic_DNA"/>
</dbReference>
<evidence type="ECO:0000313" key="2">
    <source>
        <dbReference type="EMBL" id="GAA3728474.1"/>
    </source>
</evidence>
<dbReference type="InterPro" id="IPR029057">
    <property type="entry name" value="PRTase-like"/>
</dbReference>
<sequence length="441" mass="47024">MKPLPVSLPFTDRAEAGRHLADRVGATAINAPIVLALPRGGVPVGAELARRLRAPLDALVVRKVGVPGHPELGVGALTEDGHVCFDDTVLARLHLSREEMSATVEAERSELDRRLKLYRGERPPPDLRGRDVIVVDDGVATGGTARAALRMARRQQPARLTLAVPVAAQEAVATLRPEADEIVVLTVPENFHAVGEWYRDFTQLTDSQVLAELAELAEHPASGVEPGTERPLRLTVAGVELDGDLTVPPAARGTVLLGSCQGRSNPRERAMAAAVRQAGYATLVLDLRTQDERDTDPLEELPTVEDAGQRLAAAATWLRQAAVGDGERIGLLASGDASAPALVATARCAGQDGETGDIAAVVVHGGRLDLAESALPHVRAPTLVLVEGDDSFMREITEWALAHIGGPYEIRTVAGAEQLLRQPHEWRAVGDLAAHWLQLHL</sequence>
<dbReference type="CDD" id="cd06223">
    <property type="entry name" value="PRTases_typeI"/>
    <property type="match status" value="1"/>
</dbReference>
<dbReference type="Gene3D" id="3.40.50.1820">
    <property type="entry name" value="alpha/beta hydrolase"/>
    <property type="match status" value="1"/>
</dbReference>